<feature type="domain" description="Serine aminopeptidase S33" evidence="2">
    <location>
        <begin position="18"/>
        <end position="253"/>
    </location>
</feature>
<name>A0AAD4EXA8_9PEZI</name>
<dbReference type="SUPFAM" id="SSF53474">
    <property type="entry name" value="alpha/beta-Hydrolases"/>
    <property type="match status" value="1"/>
</dbReference>
<proteinExistence type="inferred from homology"/>
<dbReference type="InterPro" id="IPR051411">
    <property type="entry name" value="Polyketide_trans_af380"/>
</dbReference>
<evidence type="ECO:0000313" key="3">
    <source>
        <dbReference type="EMBL" id="KAG7287347.1"/>
    </source>
</evidence>
<evidence type="ECO:0000259" key="2">
    <source>
        <dbReference type="Pfam" id="PF12146"/>
    </source>
</evidence>
<gene>
    <name evidence="3" type="ORF">NEMBOFW57_006857</name>
</gene>
<comment type="caution">
    <text evidence="3">The sequence shown here is derived from an EMBL/GenBank/DDBJ whole genome shotgun (WGS) entry which is preliminary data.</text>
</comment>
<organism evidence="3 4">
    <name type="scientific">Staphylotrichum longicolle</name>
    <dbReference type="NCBI Taxonomy" id="669026"/>
    <lineage>
        <taxon>Eukaryota</taxon>
        <taxon>Fungi</taxon>
        <taxon>Dikarya</taxon>
        <taxon>Ascomycota</taxon>
        <taxon>Pezizomycotina</taxon>
        <taxon>Sordariomycetes</taxon>
        <taxon>Sordariomycetidae</taxon>
        <taxon>Sordariales</taxon>
        <taxon>Chaetomiaceae</taxon>
        <taxon>Staphylotrichum</taxon>
    </lineage>
</organism>
<reference evidence="3" key="1">
    <citation type="submission" date="2023-02" db="EMBL/GenBank/DDBJ databases">
        <authorList>
            <person name="Palmer J.M."/>
        </authorList>
    </citation>
    <scope>NUCLEOTIDE SEQUENCE</scope>
    <source>
        <strain evidence="3">FW57</strain>
    </source>
</reference>
<evidence type="ECO:0000313" key="4">
    <source>
        <dbReference type="Proteomes" id="UP001197093"/>
    </source>
</evidence>
<dbReference type="AlphaFoldDB" id="A0AAD4EXA8"/>
<dbReference type="Proteomes" id="UP001197093">
    <property type="component" value="Unassembled WGS sequence"/>
</dbReference>
<accession>A0AAD4EXA8</accession>
<keyword evidence="4" id="KW-1185">Reference proteome</keyword>
<dbReference type="Gene3D" id="3.40.50.1820">
    <property type="entry name" value="alpha/beta hydrolase"/>
    <property type="match status" value="1"/>
</dbReference>
<dbReference type="PANTHER" id="PTHR47751:SF2">
    <property type="entry name" value="DLTD N-TERMINAL DOMAIN PROTEIN (AFU_ORTHOLOGUE AFUA_8G00380)-RELATED"/>
    <property type="match status" value="1"/>
</dbReference>
<evidence type="ECO:0000256" key="1">
    <source>
        <dbReference type="ARBA" id="ARBA00029464"/>
    </source>
</evidence>
<dbReference type="PANTHER" id="PTHR47751">
    <property type="entry name" value="SUPERFAMILY HYDROLASE, PUTATIVE (AFU_ORTHOLOGUE AFUA_2G16580)-RELATED"/>
    <property type="match status" value="1"/>
</dbReference>
<comment type="similarity">
    <text evidence="1">Belongs to the polyketide transferase af380 family.</text>
</comment>
<dbReference type="Gene3D" id="1.10.10.800">
    <property type="match status" value="1"/>
</dbReference>
<protein>
    <recommendedName>
        <fullName evidence="2">Serine aminopeptidase S33 domain-containing protein</fullName>
    </recommendedName>
</protein>
<dbReference type="InterPro" id="IPR029058">
    <property type="entry name" value="AB_hydrolase_fold"/>
</dbReference>
<sequence length="278" mass="30310">MSPGFNAVKELVGLPTTALAFQTAGITALLFDPRGVGRSEGEPRNDINPFREVDDISDAITFLASHPAVDGRASLGVWGMSLGGATAMCAAALDPRARFVVAVCPAVEYQYTQDRAKLRGVLSKAAKDRESRIKGNDAFYVPMLSSKGENPAGFNLGTDREAAMRMVQALDLEDDLRQSLGPNHVNRTTLASYRNLLMWQPRHMWQYLDSTPVLMVVGEQDQLVGRDKLVEHFDSLPGPKRLHIQPQAGHMDILEGPSQASVNEVQVAFVKDVLGGRL</sequence>
<dbReference type="InterPro" id="IPR022742">
    <property type="entry name" value="Hydrolase_4"/>
</dbReference>
<dbReference type="Pfam" id="PF12146">
    <property type="entry name" value="Hydrolase_4"/>
    <property type="match status" value="1"/>
</dbReference>
<dbReference type="EMBL" id="JAHCVI010000003">
    <property type="protein sequence ID" value="KAG7287347.1"/>
    <property type="molecule type" value="Genomic_DNA"/>
</dbReference>